<dbReference type="Gene3D" id="3.80.10.10">
    <property type="entry name" value="Ribonuclease Inhibitor"/>
    <property type="match status" value="2"/>
</dbReference>
<evidence type="ECO:0000256" key="1">
    <source>
        <dbReference type="ARBA" id="ARBA00022468"/>
    </source>
</evidence>
<keyword evidence="5" id="KW-1185">Reference proteome</keyword>
<keyword evidence="2" id="KW-0433">Leucine-rich repeat</keyword>
<dbReference type="PANTHER" id="PTHR24113">
    <property type="entry name" value="RAN GTPASE-ACTIVATING PROTEIN 1"/>
    <property type="match status" value="1"/>
</dbReference>
<dbReference type="PANTHER" id="PTHR24113:SF12">
    <property type="entry name" value="RAN GTPASE-ACTIVATING PROTEIN 1"/>
    <property type="match status" value="1"/>
</dbReference>
<dbReference type="Proteomes" id="UP001212821">
    <property type="component" value="Chromosome"/>
</dbReference>
<dbReference type="SMART" id="SM00368">
    <property type="entry name" value="LRR_RI"/>
    <property type="match status" value="4"/>
</dbReference>
<evidence type="ECO:0000313" key="5">
    <source>
        <dbReference type="Proteomes" id="UP001212821"/>
    </source>
</evidence>
<evidence type="ECO:0000313" key="4">
    <source>
        <dbReference type="EMBL" id="WBP86906.1"/>
    </source>
</evidence>
<sequence>MEAVAAIEQSLRENPDDHALWLHYADRLLARGDARGTLIRLEQRRMRARPADRETLTNEITALMDEHRPSWDAELPSGATILAHRYGLVTKAGVTWSDEAPALIEQVLRSPFVTALRIGPPDPVDEDEDDEDFELEDYEPDDFPLLRPVDVSALASLDLGRLTELDLSYLPLGEAGAKDLAASAGGHLIDTLDLRYCGVGDAGLAALAATARFDGLRRLHLQCNALTAEGVRSLHRLERLVELDLRYNTIGPDGADALLATPFVGSLARLFLYRSDVSDAGATALARAPQLPSALRSLWRSV</sequence>
<evidence type="ECO:0000256" key="3">
    <source>
        <dbReference type="ARBA" id="ARBA00022737"/>
    </source>
</evidence>
<protein>
    <submittedName>
        <fullName evidence="4">Uncharacterized protein</fullName>
    </submittedName>
</protein>
<dbReference type="Pfam" id="PF13516">
    <property type="entry name" value="LRR_6"/>
    <property type="match status" value="3"/>
</dbReference>
<proteinExistence type="predicted"/>
<keyword evidence="3" id="KW-0677">Repeat</keyword>
<dbReference type="InterPro" id="IPR001611">
    <property type="entry name" value="Leu-rich_rpt"/>
</dbReference>
<dbReference type="InterPro" id="IPR032675">
    <property type="entry name" value="LRR_dom_sf"/>
</dbReference>
<accession>A0ABY7Q2N5</accession>
<dbReference type="RefSeq" id="WP_270143906.1">
    <property type="nucleotide sequence ID" value="NZ_CP115450.1"/>
</dbReference>
<name>A0ABY7Q2N5_9ACTN</name>
<dbReference type="EMBL" id="CP115450">
    <property type="protein sequence ID" value="WBP86906.1"/>
    <property type="molecule type" value="Genomic_DNA"/>
</dbReference>
<evidence type="ECO:0000256" key="2">
    <source>
        <dbReference type="ARBA" id="ARBA00022614"/>
    </source>
</evidence>
<reference evidence="5" key="1">
    <citation type="submission" date="2022-12" db="EMBL/GenBank/DDBJ databases">
        <authorList>
            <person name="Mo P."/>
        </authorList>
    </citation>
    <scope>NUCLEOTIDE SEQUENCE [LARGE SCALE GENOMIC DNA]</scope>
    <source>
        <strain evidence="5">HUAS 3-15</strain>
    </source>
</reference>
<dbReference type="SUPFAM" id="SSF52047">
    <property type="entry name" value="RNI-like"/>
    <property type="match status" value="1"/>
</dbReference>
<organism evidence="4 5">
    <name type="scientific">Kitasatospora cathayae</name>
    <dbReference type="NCBI Taxonomy" id="3004092"/>
    <lineage>
        <taxon>Bacteria</taxon>
        <taxon>Bacillati</taxon>
        <taxon>Actinomycetota</taxon>
        <taxon>Actinomycetes</taxon>
        <taxon>Kitasatosporales</taxon>
        <taxon>Streptomycetaceae</taxon>
        <taxon>Kitasatospora</taxon>
    </lineage>
</organism>
<dbReference type="InterPro" id="IPR027038">
    <property type="entry name" value="RanGap"/>
</dbReference>
<keyword evidence="1" id="KW-0343">GTPase activation</keyword>
<gene>
    <name evidence="4" type="ORF">O1G21_14400</name>
</gene>